<evidence type="ECO:0000313" key="2">
    <source>
        <dbReference type="Proteomes" id="UP001172386"/>
    </source>
</evidence>
<organism evidence="1 2">
    <name type="scientific">Neophaeococcomyces mojaviensis</name>
    <dbReference type="NCBI Taxonomy" id="3383035"/>
    <lineage>
        <taxon>Eukaryota</taxon>
        <taxon>Fungi</taxon>
        <taxon>Dikarya</taxon>
        <taxon>Ascomycota</taxon>
        <taxon>Pezizomycotina</taxon>
        <taxon>Eurotiomycetes</taxon>
        <taxon>Chaetothyriomycetidae</taxon>
        <taxon>Chaetothyriales</taxon>
        <taxon>Chaetothyriales incertae sedis</taxon>
        <taxon>Neophaeococcomyces</taxon>
    </lineage>
</organism>
<keyword evidence="2" id="KW-1185">Reference proteome</keyword>
<proteinExistence type="predicted"/>
<sequence>MPSFISMVMPLALAGSALANPLLRRGDDSCLAAVTGKAALGDDNLRKEHCSSFIKTIVTPSAATVTITKTDDAPATTDGWNSWKRDVTVCPNEVPNYASACDDNGYKSACSVWGVSGETTITIPATTSTKTVYIGKGGNGGNGGVCTSTVVVTSTKSACSGGTTTATTTETKTVGAGATVTSTTTKTVGAGATVTSTVTVGGSNSIVTVTDTVTSTVTSGGSSTPSGGSGTPSNGQCIDDAKALEFVNAFKDLLEFTSYNGSQGAPGRGYHQNISTKYLASDFKDYSDSINWMAGIPLNSVTFGSRDSFDTNQGIGQPELVVTTLGYNFGCDHITWRWSARTQSYANVHGINHMVLTADRSQIQTNYAEFNNANWIQSFSSQIPTISCAVPNGLTQSAKRAAIRSY</sequence>
<reference evidence="1" key="1">
    <citation type="submission" date="2022-10" db="EMBL/GenBank/DDBJ databases">
        <title>Culturing micro-colonial fungi from biological soil crusts in the Mojave desert and describing Neophaeococcomyces mojavensis, and introducing the new genera and species Taxawa tesnikishii.</title>
        <authorList>
            <person name="Kurbessoian T."/>
            <person name="Stajich J.E."/>
        </authorList>
    </citation>
    <scope>NUCLEOTIDE SEQUENCE</scope>
    <source>
        <strain evidence="1">JES_112</strain>
    </source>
</reference>
<accession>A0ACC3ACA2</accession>
<comment type="caution">
    <text evidence="1">The sequence shown here is derived from an EMBL/GenBank/DDBJ whole genome shotgun (WGS) entry which is preliminary data.</text>
</comment>
<gene>
    <name evidence="1" type="ORF">H2198_003262</name>
</gene>
<name>A0ACC3ACA2_9EURO</name>
<dbReference type="EMBL" id="JAPDRQ010000043">
    <property type="protein sequence ID" value="KAJ9659120.1"/>
    <property type="molecule type" value="Genomic_DNA"/>
</dbReference>
<protein>
    <submittedName>
        <fullName evidence="1">Uncharacterized protein</fullName>
    </submittedName>
</protein>
<evidence type="ECO:0000313" key="1">
    <source>
        <dbReference type="EMBL" id="KAJ9659120.1"/>
    </source>
</evidence>
<dbReference type="Proteomes" id="UP001172386">
    <property type="component" value="Unassembled WGS sequence"/>
</dbReference>